<dbReference type="InterPro" id="IPR039537">
    <property type="entry name" value="Retrotran_Ty1/copia-like"/>
</dbReference>
<dbReference type="InterPro" id="IPR001878">
    <property type="entry name" value="Znf_CCHC"/>
</dbReference>
<dbReference type="GO" id="GO:0016787">
    <property type="term" value="F:hydrolase activity"/>
    <property type="evidence" value="ECO:0007669"/>
    <property type="project" value="UniProtKB-KW"/>
</dbReference>
<dbReference type="InterPro" id="IPR057670">
    <property type="entry name" value="SH3_retrovirus"/>
</dbReference>
<name>A0A6L2NH65_TANCI</name>
<keyword evidence="1" id="KW-0540">Nuclease</keyword>
<dbReference type="InterPro" id="IPR001584">
    <property type="entry name" value="Integrase_cat-core"/>
</dbReference>
<dbReference type="Pfam" id="PF07727">
    <property type="entry name" value="RVT_2"/>
    <property type="match status" value="1"/>
</dbReference>
<dbReference type="InterPro" id="IPR036875">
    <property type="entry name" value="Znf_CCHC_sf"/>
</dbReference>
<keyword evidence="3" id="KW-0255">Endonuclease</keyword>
<evidence type="ECO:0000256" key="4">
    <source>
        <dbReference type="ARBA" id="ARBA00022801"/>
    </source>
</evidence>
<evidence type="ECO:0000256" key="1">
    <source>
        <dbReference type="ARBA" id="ARBA00022722"/>
    </source>
</evidence>
<keyword evidence="8" id="KW-0548">Nucleotidyltransferase</keyword>
<keyword evidence="9" id="KW-0233">DNA recombination</keyword>
<feature type="chain" id="PRO_5026810525" evidence="12">
    <location>
        <begin position="27"/>
        <end position="1291"/>
    </location>
</feature>
<accession>A0A6L2NH65</accession>
<proteinExistence type="predicted"/>
<dbReference type="Pfam" id="PF25597">
    <property type="entry name" value="SH3_retrovirus"/>
    <property type="match status" value="1"/>
</dbReference>
<dbReference type="InterPro" id="IPR012337">
    <property type="entry name" value="RNaseH-like_sf"/>
</dbReference>
<dbReference type="GO" id="GO:0006310">
    <property type="term" value="P:DNA recombination"/>
    <property type="evidence" value="ECO:0007669"/>
    <property type="project" value="UniProtKB-KW"/>
</dbReference>
<dbReference type="Pfam" id="PF13976">
    <property type="entry name" value="gag_pre-integrs"/>
    <property type="match status" value="1"/>
</dbReference>
<dbReference type="GO" id="GO:0003676">
    <property type="term" value="F:nucleic acid binding"/>
    <property type="evidence" value="ECO:0007669"/>
    <property type="project" value="InterPro"/>
</dbReference>
<dbReference type="SUPFAM" id="SSF57756">
    <property type="entry name" value="Retrovirus zinc finger-like domains"/>
    <property type="match status" value="1"/>
</dbReference>
<keyword evidence="4" id="KW-0378">Hydrolase</keyword>
<dbReference type="PROSITE" id="PS50158">
    <property type="entry name" value="ZF_CCHC"/>
    <property type="match status" value="1"/>
</dbReference>
<keyword evidence="11" id="KW-0862">Zinc</keyword>
<sequence length="1291" mass="148094">MSSGNVSSPVLLFLVVDLMLVREVKLEIGDFNLEKKQRRFPMVMSLKVPHSTSNVKQVAPLPPTADWLVADSIVKSWVFLTLSESLQGKYTVLANFQVVHCASGLLFSIAVCRISQKISKRQVLIPTPMLDITDFGSWKQRIRLKDQGEYILQSIDEGPFKMAPCRDEIASGTDASVGNVNAGQGKPIKCHNCNEIGHIARNCNQPKRPQYTNYFKEKMLLMQAQENGVDLDEEQLLFLAANQCDAFDSDVDDAPIAQTTFMANLSTVAPVYDEAGPSYDSDTLSKDAPCVTSNQPNNTVNASQTAKLARYKELAEVYEKRAQFELTERELVIDTQMRMIIKDHNFMEESLQKELHSVKMQLNSTINHNKLIREEEIVKPNHARVLVHDSEDTLEIAETIRKQMIEKIKDLECMKKKVKIAPHDYSKENYLATFTPQTQLTPEHLFWFDDLLKMKAKALKEKAKYAKPITAMTVNNTEVHLDYLKHIKESVATLREIVEEARVEKPLDCSIASACPYTKHSQELLEYVFGTCSKDFNSRDKKIASILLTRKKRVTFMETCDTSTNNTPTHIKQQKINKTNEPVIPSTGVKCAIAASGSKPKSNTKKDMTLPAKSDMKKVEDHHRNNKFSVKQKNCVLPISVLYVVKSLKCVKKSLVNKVWRVKQVIKNKSWLWHRLLNYLNFSTINDLARKDLVRGLPRLKFEKDHICSACQLGKTQKYSHKPKAKNTNLEVLNTLHMDLCGPIRVKTINGKKYILVIIDDYSRSTWVKFLRSKDETLKFVIKFLKQIQVDLNKTVSYIRTDNGTEFVNQVLTEYYESVRTFHQKLVLRTPQQKGVVKRQNHTLMESARTMLIFSKASMFLWAEAVGTACYTQNQSLIHTRYNKTPYELVHDRKHDLKFLCVFCALCYPTNDSEDLEKLRPTTDIGIFVSYASNRNGYRIYTKRTQRIMKKIHVQFNKLTEPMDLMHISIGPKPILLMPGQISLGLVPDPVPAAPYLPPTNKDLEILCQSMFDEYFEPPGVESYSLSSFIVQPPISHQDVAAGPTLEDNPFAQADYDPFAWLVAKRYRQEEGIDFEESYAPVARIEAIRIFITNATSKNMIIYQMDVKTVFLNGELKEVYVSQPEGFIDPDHPIHVYRLKKALYGLKQAPRAWYNTLSRFFWITSSPRDTSMALAAYADDDHVGCQDTRRSTSGSAQFLREKLILWMRSQLTDYGFAFHKIPMYCDNRNAIALCCNNVHHSRSKHIDIRHHFIREQVENGMVELYFVRMDYQIADIFIKALPRERFEFLLS</sequence>
<evidence type="ECO:0000256" key="3">
    <source>
        <dbReference type="ARBA" id="ARBA00022759"/>
    </source>
</evidence>
<evidence type="ECO:0000256" key="9">
    <source>
        <dbReference type="ARBA" id="ARBA00023172"/>
    </source>
</evidence>
<organism evidence="15">
    <name type="scientific">Tanacetum cinerariifolium</name>
    <name type="common">Dalmatian daisy</name>
    <name type="synonym">Chrysanthemum cinerariifolium</name>
    <dbReference type="NCBI Taxonomy" id="118510"/>
    <lineage>
        <taxon>Eukaryota</taxon>
        <taxon>Viridiplantae</taxon>
        <taxon>Streptophyta</taxon>
        <taxon>Embryophyta</taxon>
        <taxon>Tracheophyta</taxon>
        <taxon>Spermatophyta</taxon>
        <taxon>Magnoliopsida</taxon>
        <taxon>eudicotyledons</taxon>
        <taxon>Gunneridae</taxon>
        <taxon>Pentapetalae</taxon>
        <taxon>asterids</taxon>
        <taxon>campanulids</taxon>
        <taxon>Asterales</taxon>
        <taxon>Asteraceae</taxon>
        <taxon>Asteroideae</taxon>
        <taxon>Anthemideae</taxon>
        <taxon>Anthemidinae</taxon>
        <taxon>Tanacetum</taxon>
    </lineage>
</organism>
<dbReference type="EMBL" id="BKCJ010009145">
    <property type="protein sequence ID" value="GEU85621.1"/>
    <property type="molecule type" value="Genomic_DNA"/>
</dbReference>
<dbReference type="GO" id="GO:0008270">
    <property type="term" value="F:zinc ion binding"/>
    <property type="evidence" value="ECO:0007669"/>
    <property type="project" value="UniProtKB-KW"/>
</dbReference>
<keyword evidence="5" id="KW-0460">Magnesium</keyword>
<dbReference type="InterPro" id="IPR043502">
    <property type="entry name" value="DNA/RNA_pol_sf"/>
</dbReference>
<dbReference type="InterPro" id="IPR013103">
    <property type="entry name" value="RVT_2"/>
</dbReference>
<protein>
    <submittedName>
        <fullName evidence="15">Retrovirus-related Pol polyprotein from transposon TNT 1-94</fullName>
    </submittedName>
</protein>
<evidence type="ECO:0000313" key="15">
    <source>
        <dbReference type="EMBL" id="GEU85621.1"/>
    </source>
</evidence>
<evidence type="ECO:0000256" key="6">
    <source>
        <dbReference type="ARBA" id="ARBA00022908"/>
    </source>
</evidence>
<feature type="domain" description="Integrase catalytic" evidence="14">
    <location>
        <begin position="719"/>
        <end position="894"/>
    </location>
</feature>
<evidence type="ECO:0000259" key="13">
    <source>
        <dbReference type="PROSITE" id="PS50158"/>
    </source>
</evidence>
<evidence type="ECO:0000256" key="7">
    <source>
        <dbReference type="ARBA" id="ARBA00022918"/>
    </source>
</evidence>
<dbReference type="CDD" id="cd09272">
    <property type="entry name" value="RNase_HI_RT_Ty1"/>
    <property type="match status" value="1"/>
</dbReference>
<dbReference type="PANTHER" id="PTHR42648">
    <property type="entry name" value="TRANSPOSASE, PUTATIVE-RELATED"/>
    <property type="match status" value="1"/>
</dbReference>
<keyword evidence="10" id="KW-0511">Multifunctional enzyme</keyword>
<keyword evidence="11" id="KW-0863">Zinc-finger</keyword>
<dbReference type="PROSITE" id="PS50994">
    <property type="entry name" value="INTEGRASE"/>
    <property type="match status" value="1"/>
</dbReference>
<dbReference type="GO" id="GO:0004519">
    <property type="term" value="F:endonuclease activity"/>
    <property type="evidence" value="ECO:0007669"/>
    <property type="project" value="UniProtKB-KW"/>
</dbReference>
<comment type="caution">
    <text evidence="15">The sequence shown here is derived from an EMBL/GenBank/DDBJ whole genome shotgun (WGS) entry which is preliminary data.</text>
</comment>
<gene>
    <name evidence="15" type="ORF">Tci_057599</name>
</gene>
<dbReference type="Gene3D" id="3.30.420.10">
    <property type="entry name" value="Ribonuclease H-like superfamily/Ribonuclease H"/>
    <property type="match status" value="1"/>
</dbReference>
<dbReference type="SUPFAM" id="SSF56672">
    <property type="entry name" value="DNA/RNA polymerases"/>
    <property type="match status" value="1"/>
</dbReference>
<evidence type="ECO:0000256" key="12">
    <source>
        <dbReference type="SAM" id="SignalP"/>
    </source>
</evidence>
<evidence type="ECO:0000256" key="8">
    <source>
        <dbReference type="ARBA" id="ARBA00022932"/>
    </source>
</evidence>
<feature type="signal peptide" evidence="12">
    <location>
        <begin position="1"/>
        <end position="26"/>
    </location>
</feature>
<dbReference type="Pfam" id="PF00098">
    <property type="entry name" value="zf-CCHC"/>
    <property type="match status" value="1"/>
</dbReference>
<dbReference type="Pfam" id="PF00665">
    <property type="entry name" value="rve"/>
    <property type="match status" value="1"/>
</dbReference>
<dbReference type="SUPFAM" id="SSF53098">
    <property type="entry name" value="Ribonuclease H-like"/>
    <property type="match status" value="1"/>
</dbReference>
<dbReference type="GO" id="GO:0003887">
    <property type="term" value="F:DNA-directed DNA polymerase activity"/>
    <property type="evidence" value="ECO:0007669"/>
    <property type="project" value="UniProtKB-KW"/>
</dbReference>
<dbReference type="InterPro" id="IPR025724">
    <property type="entry name" value="GAG-pre-integrase_dom"/>
</dbReference>
<evidence type="ECO:0000256" key="10">
    <source>
        <dbReference type="ARBA" id="ARBA00023268"/>
    </source>
</evidence>
<reference evidence="15" key="1">
    <citation type="journal article" date="2019" name="Sci. Rep.">
        <title>Draft genome of Tanacetum cinerariifolium, the natural source of mosquito coil.</title>
        <authorList>
            <person name="Yamashiro T."/>
            <person name="Shiraishi A."/>
            <person name="Satake H."/>
            <person name="Nakayama K."/>
        </authorList>
    </citation>
    <scope>NUCLEOTIDE SEQUENCE</scope>
</reference>
<dbReference type="GO" id="GO:0003964">
    <property type="term" value="F:RNA-directed DNA polymerase activity"/>
    <property type="evidence" value="ECO:0007669"/>
    <property type="project" value="UniProtKB-KW"/>
</dbReference>
<dbReference type="PANTHER" id="PTHR42648:SF11">
    <property type="entry name" value="TRANSPOSON TY4-P GAG-POL POLYPROTEIN"/>
    <property type="match status" value="1"/>
</dbReference>
<dbReference type="GO" id="GO:0015074">
    <property type="term" value="P:DNA integration"/>
    <property type="evidence" value="ECO:0007669"/>
    <property type="project" value="UniProtKB-KW"/>
</dbReference>
<evidence type="ECO:0000256" key="11">
    <source>
        <dbReference type="PROSITE-ProRule" id="PRU00047"/>
    </source>
</evidence>
<evidence type="ECO:0000259" key="14">
    <source>
        <dbReference type="PROSITE" id="PS50994"/>
    </source>
</evidence>
<keyword evidence="7" id="KW-0695">RNA-directed DNA polymerase</keyword>
<keyword evidence="6" id="KW-0229">DNA integration</keyword>
<evidence type="ECO:0000256" key="2">
    <source>
        <dbReference type="ARBA" id="ARBA00022723"/>
    </source>
</evidence>
<dbReference type="InterPro" id="IPR036397">
    <property type="entry name" value="RNaseH_sf"/>
</dbReference>
<dbReference type="SMART" id="SM00343">
    <property type="entry name" value="ZnF_C2HC"/>
    <property type="match status" value="1"/>
</dbReference>
<keyword evidence="8" id="KW-0239">DNA-directed DNA polymerase</keyword>
<keyword evidence="2" id="KW-0479">Metal-binding</keyword>
<evidence type="ECO:0000256" key="5">
    <source>
        <dbReference type="ARBA" id="ARBA00022842"/>
    </source>
</evidence>
<keyword evidence="8" id="KW-0808">Transferase</keyword>
<dbReference type="Gene3D" id="4.10.60.10">
    <property type="entry name" value="Zinc finger, CCHC-type"/>
    <property type="match status" value="1"/>
</dbReference>
<feature type="domain" description="CCHC-type" evidence="13">
    <location>
        <begin position="189"/>
        <end position="205"/>
    </location>
</feature>
<keyword evidence="12" id="KW-0732">Signal</keyword>